<name>A0A1H3LHJ4_9FIRM</name>
<feature type="binding site" evidence="9">
    <location>
        <position position="215"/>
    </location>
    <ligand>
        <name>Mn(2+)</name>
        <dbReference type="ChEBI" id="CHEBI:29035"/>
        <label>2</label>
    </ligand>
</feature>
<feature type="binding site" evidence="9">
    <location>
        <position position="90"/>
    </location>
    <ligand>
        <name>Mn(2+)</name>
        <dbReference type="ChEBI" id="CHEBI:29035"/>
        <label>2</label>
    </ligand>
</feature>
<evidence type="ECO:0000256" key="9">
    <source>
        <dbReference type="PIRSR" id="PIRSR004532-1"/>
    </source>
</evidence>
<dbReference type="GO" id="GO:0006071">
    <property type="term" value="P:glycerol metabolic process"/>
    <property type="evidence" value="ECO:0007669"/>
    <property type="project" value="InterPro"/>
</dbReference>
<dbReference type="GO" id="GO:0006094">
    <property type="term" value="P:gluconeogenesis"/>
    <property type="evidence" value="ECO:0007669"/>
    <property type="project" value="InterPro"/>
</dbReference>
<sequence>MDRNLALDLVRVTETAALRAAKFMGRGDKNAADQAGVDGMRRMFDTIDIDGIVVIGEGEMDEAPMLYIGEAVGKGGPHSPKVDIAVDPVEGTTSVANGMPNSISVIAMAPRGCLLNAPDMYMDKIAVGPKAAPYVDLGAPVEENLKATAGALGKSIQDLTIAILNRDRHAGIIEECRRAGARIKLFENGDVDAAVATCVEETGVDMLLGIGGAPEGVIAAAALKCMGGNFQGQLVPFEEEEEERCEKMGIDVSKILTLDDMVKGPEAYFAATGISDGALLKGVNFIGNGMGKTHSVVMRSESGTIRFVEAIHNFNRKPLYAF</sequence>
<dbReference type="FunFam" id="3.40.190.90:FF:000001">
    <property type="entry name" value="Fructose-1,6-bisphosphatase"/>
    <property type="match status" value="1"/>
</dbReference>
<feature type="binding site" evidence="9">
    <location>
        <position position="57"/>
    </location>
    <ligand>
        <name>Mn(2+)</name>
        <dbReference type="ChEBI" id="CHEBI:29035"/>
        <label>1</label>
    </ligand>
</feature>
<reference evidence="10 11" key="1">
    <citation type="submission" date="2016-10" db="EMBL/GenBank/DDBJ databases">
        <authorList>
            <person name="de Groot N.N."/>
        </authorList>
    </citation>
    <scope>NUCLEOTIDE SEQUENCE [LARGE SCALE GENOMIC DNA]</scope>
    <source>
        <strain evidence="10 11">APO</strain>
    </source>
</reference>
<keyword evidence="11" id="KW-1185">Reference proteome</keyword>
<dbReference type="GO" id="GO:0005829">
    <property type="term" value="C:cytosol"/>
    <property type="evidence" value="ECO:0007669"/>
    <property type="project" value="TreeGrafter"/>
</dbReference>
<dbReference type="STRING" id="159292.SAMN05192546_103228"/>
<organism evidence="10 11">
    <name type="scientific">Tindallia californiensis</name>
    <dbReference type="NCBI Taxonomy" id="159292"/>
    <lineage>
        <taxon>Bacteria</taxon>
        <taxon>Bacillati</taxon>
        <taxon>Bacillota</taxon>
        <taxon>Clostridia</taxon>
        <taxon>Peptostreptococcales</taxon>
        <taxon>Tindalliaceae</taxon>
        <taxon>Tindallia</taxon>
    </lineage>
</organism>
<dbReference type="Gene3D" id="3.40.190.90">
    <property type="match status" value="1"/>
</dbReference>
<dbReference type="PIRSF" id="PIRSF004532">
    <property type="entry name" value="GlpX"/>
    <property type="match status" value="1"/>
</dbReference>
<protein>
    <recommendedName>
        <fullName evidence="8">Fructose-1,6-bisphosphatase</fullName>
    </recommendedName>
</protein>
<proteinExistence type="inferred from homology"/>
<dbReference type="Gene3D" id="3.30.540.10">
    <property type="entry name" value="Fructose-1,6-Bisphosphatase, subunit A, domain 1"/>
    <property type="match status" value="1"/>
</dbReference>
<keyword evidence="5 9" id="KW-0464">Manganese</keyword>
<dbReference type="EMBL" id="FNPV01000003">
    <property type="protein sequence ID" value="SDY63942.1"/>
    <property type="molecule type" value="Genomic_DNA"/>
</dbReference>
<dbReference type="SUPFAM" id="SSF56655">
    <property type="entry name" value="Carbohydrate phosphatase"/>
    <property type="match status" value="1"/>
</dbReference>
<evidence type="ECO:0000313" key="11">
    <source>
        <dbReference type="Proteomes" id="UP000199230"/>
    </source>
</evidence>
<dbReference type="NCBIfam" id="TIGR00330">
    <property type="entry name" value="glpX"/>
    <property type="match status" value="1"/>
</dbReference>
<dbReference type="GO" id="GO:0030388">
    <property type="term" value="P:fructose 1,6-bisphosphate metabolic process"/>
    <property type="evidence" value="ECO:0007669"/>
    <property type="project" value="TreeGrafter"/>
</dbReference>
<evidence type="ECO:0000256" key="5">
    <source>
        <dbReference type="ARBA" id="ARBA00023211"/>
    </source>
</evidence>
<keyword evidence="3 9" id="KW-0479">Metal-binding</keyword>
<dbReference type="OrthoDB" id="9779353at2"/>
<comment type="cofactor">
    <cofactor evidence="9">
        <name>Mn(2+)</name>
        <dbReference type="ChEBI" id="CHEBI:29035"/>
    </cofactor>
</comment>
<keyword evidence="4" id="KW-0378">Hydrolase</keyword>
<comment type="similarity">
    <text evidence="2 8">Belongs to the FBPase class 2 family.</text>
</comment>
<dbReference type="Pfam" id="PF03320">
    <property type="entry name" value="FBPase_glpX"/>
    <property type="match status" value="1"/>
</dbReference>
<evidence type="ECO:0000256" key="6">
    <source>
        <dbReference type="ARBA" id="ARBA00023277"/>
    </source>
</evidence>
<comment type="catalytic activity">
    <reaction evidence="1">
        <text>beta-D-fructose 1,6-bisphosphate + H2O = beta-D-fructose 6-phosphate + phosphate</text>
        <dbReference type="Rhea" id="RHEA:11064"/>
        <dbReference type="ChEBI" id="CHEBI:15377"/>
        <dbReference type="ChEBI" id="CHEBI:32966"/>
        <dbReference type="ChEBI" id="CHEBI:43474"/>
        <dbReference type="ChEBI" id="CHEBI:57634"/>
        <dbReference type="EC" id="3.1.3.11"/>
    </reaction>
</comment>
<evidence type="ECO:0000256" key="2">
    <source>
        <dbReference type="ARBA" id="ARBA00008989"/>
    </source>
</evidence>
<dbReference type="RefSeq" id="WP_093311963.1">
    <property type="nucleotide sequence ID" value="NZ_FNPV01000003.1"/>
</dbReference>
<feature type="binding site" evidence="9">
    <location>
        <position position="33"/>
    </location>
    <ligand>
        <name>Mn(2+)</name>
        <dbReference type="ChEBI" id="CHEBI:29035"/>
        <label>1</label>
    </ligand>
</feature>
<comment type="pathway">
    <text evidence="7">Carbohydrate biosynthesis.</text>
</comment>
<evidence type="ECO:0000313" key="10">
    <source>
        <dbReference type="EMBL" id="SDY63942.1"/>
    </source>
</evidence>
<evidence type="ECO:0000256" key="7">
    <source>
        <dbReference type="ARBA" id="ARBA00024331"/>
    </source>
</evidence>
<dbReference type="InterPro" id="IPR004464">
    <property type="entry name" value="FBPase_class-2/SBPase"/>
</dbReference>
<dbReference type="PANTHER" id="PTHR30447:SF0">
    <property type="entry name" value="FRUCTOSE-1,6-BISPHOSPHATASE 1 CLASS 2-RELATED"/>
    <property type="match status" value="1"/>
</dbReference>
<dbReference type="PANTHER" id="PTHR30447">
    <property type="entry name" value="FRUCTOSE-1,6-BISPHOSPHATASE CLASS 2"/>
    <property type="match status" value="1"/>
</dbReference>
<dbReference type="AlphaFoldDB" id="A0A1H3LHJ4"/>
<dbReference type="GO" id="GO:0046872">
    <property type="term" value="F:metal ion binding"/>
    <property type="evidence" value="ECO:0007669"/>
    <property type="project" value="UniProtKB-KW"/>
</dbReference>
<dbReference type="Proteomes" id="UP000199230">
    <property type="component" value="Unassembled WGS sequence"/>
</dbReference>
<accession>A0A1H3LHJ4</accession>
<evidence type="ECO:0000256" key="3">
    <source>
        <dbReference type="ARBA" id="ARBA00022723"/>
    </source>
</evidence>
<dbReference type="CDD" id="cd01516">
    <property type="entry name" value="FBPase_glpX"/>
    <property type="match status" value="1"/>
</dbReference>
<evidence type="ECO:0000256" key="4">
    <source>
        <dbReference type="ARBA" id="ARBA00022801"/>
    </source>
</evidence>
<dbReference type="GO" id="GO:0042132">
    <property type="term" value="F:fructose 1,6-bisphosphate 1-phosphatase activity"/>
    <property type="evidence" value="ECO:0007669"/>
    <property type="project" value="UniProtKB-EC"/>
</dbReference>
<evidence type="ECO:0000256" key="8">
    <source>
        <dbReference type="PIRNR" id="PIRNR004532"/>
    </source>
</evidence>
<keyword evidence="6 8" id="KW-0119">Carbohydrate metabolism</keyword>
<gene>
    <name evidence="10" type="ORF">SAMN05192546_103228</name>
</gene>
<evidence type="ECO:0000256" key="1">
    <source>
        <dbReference type="ARBA" id="ARBA00001273"/>
    </source>
</evidence>
<feature type="binding site" evidence="9">
    <location>
        <position position="87"/>
    </location>
    <ligand>
        <name>Mn(2+)</name>
        <dbReference type="ChEBI" id="CHEBI:29035"/>
        <label>2</label>
    </ligand>
</feature>